<reference evidence="1 2" key="1">
    <citation type="journal article" date="2019" name="Commun. Biol.">
        <title>The bagworm genome reveals a unique fibroin gene that provides high tensile strength.</title>
        <authorList>
            <person name="Kono N."/>
            <person name="Nakamura H."/>
            <person name="Ohtoshi R."/>
            <person name="Tomita M."/>
            <person name="Numata K."/>
            <person name="Arakawa K."/>
        </authorList>
    </citation>
    <scope>NUCLEOTIDE SEQUENCE [LARGE SCALE GENOMIC DNA]</scope>
</reference>
<name>A0A4C1VXW0_EUMVA</name>
<organism evidence="1 2">
    <name type="scientific">Eumeta variegata</name>
    <name type="common">Bagworm moth</name>
    <name type="synonym">Eumeta japonica</name>
    <dbReference type="NCBI Taxonomy" id="151549"/>
    <lineage>
        <taxon>Eukaryota</taxon>
        <taxon>Metazoa</taxon>
        <taxon>Ecdysozoa</taxon>
        <taxon>Arthropoda</taxon>
        <taxon>Hexapoda</taxon>
        <taxon>Insecta</taxon>
        <taxon>Pterygota</taxon>
        <taxon>Neoptera</taxon>
        <taxon>Endopterygota</taxon>
        <taxon>Lepidoptera</taxon>
        <taxon>Glossata</taxon>
        <taxon>Ditrysia</taxon>
        <taxon>Tineoidea</taxon>
        <taxon>Psychidae</taxon>
        <taxon>Oiketicinae</taxon>
        <taxon>Eumeta</taxon>
    </lineage>
</organism>
<sequence length="149" mass="17153">MMRKSYGVPENVDTNCIFCDICLLRRQMWRRMDSVPKLLAGPIQEMVENWRLFASDLHFNIVTPLTPTYYPNNVNHRPNILDIALMKGVALKFSCIEPLQWLNSDHRPVLMRLGSLIGDCPPSTKTITNRQKVSTALEEIDTPILTLER</sequence>
<keyword evidence="2" id="KW-1185">Reference proteome</keyword>
<comment type="caution">
    <text evidence="1">The sequence shown here is derived from an EMBL/GenBank/DDBJ whole genome shotgun (WGS) entry which is preliminary data.</text>
</comment>
<evidence type="ECO:0000313" key="2">
    <source>
        <dbReference type="Proteomes" id="UP000299102"/>
    </source>
</evidence>
<evidence type="ECO:0008006" key="3">
    <source>
        <dbReference type="Google" id="ProtNLM"/>
    </source>
</evidence>
<dbReference type="SUPFAM" id="SSF56219">
    <property type="entry name" value="DNase I-like"/>
    <property type="match status" value="1"/>
</dbReference>
<proteinExistence type="predicted"/>
<accession>A0A4C1VXW0</accession>
<evidence type="ECO:0000313" key="1">
    <source>
        <dbReference type="EMBL" id="GBP43089.1"/>
    </source>
</evidence>
<dbReference type="OrthoDB" id="7487383at2759"/>
<dbReference type="AlphaFoldDB" id="A0A4C1VXW0"/>
<dbReference type="InterPro" id="IPR036691">
    <property type="entry name" value="Endo/exonu/phosph_ase_sf"/>
</dbReference>
<dbReference type="Proteomes" id="UP000299102">
    <property type="component" value="Unassembled WGS sequence"/>
</dbReference>
<protein>
    <recommendedName>
        <fullName evidence="3">RNA-directed DNA polymerase from mobile element jockey</fullName>
    </recommendedName>
</protein>
<dbReference type="EMBL" id="BGZK01000429">
    <property type="protein sequence ID" value="GBP43089.1"/>
    <property type="molecule type" value="Genomic_DNA"/>
</dbReference>
<gene>
    <name evidence="1" type="ORF">EVAR_96351_1</name>
</gene>